<name>A0A2M7VJV8_9BACT</name>
<evidence type="ECO:0000256" key="2">
    <source>
        <dbReference type="SAM" id="Phobius"/>
    </source>
</evidence>
<keyword evidence="1" id="KW-0175">Coiled coil</keyword>
<dbReference type="AlphaFoldDB" id="A0A2M7VJV8"/>
<reference evidence="4" key="1">
    <citation type="submission" date="2017-09" db="EMBL/GenBank/DDBJ databases">
        <title>Depth-based differentiation of microbial function through sediment-hosted aquifers and enrichment of novel symbionts in the deep terrestrial subsurface.</title>
        <authorList>
            <person name="Probst A.J."/>
            <person name="Ladd B."/>
            <person name="Jarett J.K."/>
            <person name="Geller-Mcgrath D.E."/>
            <person name="Sieber C.M.K."/>
            <person name="Emerson J.B."/>
            <person name="Anantharaman K."/>
            <person name="Thomas B.C."/>
            <person name="Malmstrom R."/>
            <person name="Stieglmeier M."/>
            <person name="Klingl A."/>
            <person name="Woyke T."/>
            <person name="Ryan C.M."/>
            <person name="Banfield J.F."/>
        </authorList>
    </citation>
    <scope>NUCLEOTIDE SEQUENCE [LARGE SCALE GENOMIC DNA]</scope>
</reference>
<evidence type="ECO:0000313" key="4">
    <source>
        <dbReference type="Proteomes" id="UP000231469"/>
    </source>
</evidence>
<feature type="transmembrane region" description="Helical" evidence="2">
    <location>
        <begin position="21"/>
        <end position="40"/>
    </location>
</feature>
<dbReference type="Proteomes" id="UP000231469">
    <property type="component" value="Unassembled WGS sequence"/>
</dbReference>
<gene>
    <name evidence="3" type="ORF">COX73_02660</name>
</gene>
<evidence type="ECO:0008006" key="5">
    <source>
        <dbReference type="Google" id="ProtNLM"/>
    </source>
</evidence>
<proteinExistence type="predicted"/>
<dbReference type="Pfam" id="PF04977">
    <property type="entry name" value="DivIC"/>
    <property type="match status" value="1"/>
</dbReference>
<keyword evidence="2" id="KW-1133">Transmembrane helix</keyword>
<evidence type="ECO:0000256" key="1">
    <source>
        <dbReference type="SAM" id="Coils"/>
    </source>
</evidence>
<protein>
    <recommendedName>
        <fullName evidence="5">Septum formation initiator</fullName>
    </recommendedName>
</protein>
<dbReference type="InterPro" id="IPR007060">
    <property type="entry name" value="FtsL/DivIC"/>
</dbReference>
<sequence>MLTKFKKIKKREKIKRNFFSIIFFLFGGIGIILITTWLIIGSSRMGQKRRELDLKINSLKEEIQKLQEKEGSLQSQIFRTKEEEEEYLEKVARDDFNLKEEEEKAVAVIFESDKEGLNQNQKDNGFSEKESIWQKIFQGIRNFFISQ</sequence>
<keyword evidence="2" id="KW-0812">Transmembrane</keyword>
<organism evidence="3 4">
    <name type="scientific">bacterium (Candidatus Gribaldobacteria) CG_4_10_14_0_2_um_filter_36_18</name>
    <dbReference type="NCBI Taxonomy" id="2014264"/>
    <lineage>
        <taxon>Bacteria</taxon>
        <taxon>Candidatus Gribaldobacteria</taxon>
    </lineage>
</organism>
<dbReference type="EMBL" id="PFPS01000111">
    <property type="protein sequence ID" value="PJA02083.1"/>
    <property type="molecule type" value="Genomic_DNA"/>
</dbReference>
<accession>A0A2M7VJV8</accession>
<comment type="caution">
    <text evidence="3">The sequence shown here is derived from an EMBL/GenBank/DDBJ whole genome shotgun (WGS) entry which is preliminary data.</text>
</comment>
<evidence type="ECO:0000313" key="3">
    <source>
        <dbReference type="EMBL" id="PJA02083.1"/>
    </source>
</evidence>
<keyword evidence="2" id="KW-0472">Membrane</keyword>
<feature type="coiled-coil region" evidence="1">
    <location>
        <begin position="49"/>
        <end position="83"/>
    </location>
</feature>